<feature type="domain" description="N-end aminoacyl transferase N-terminal" evidence="5">
    <location>
        <begin position="22"/>
        <end position="92"/>
    </location>
</feature>
<protein>
    <recommendedName>
        <fullName evidence="4">Aspartate/glutamate leucyltransferase</fullName>
        <ecNumber evidence="4">2.3.2.29</ecNumber>
    </recommendedName>
</protein>
<dbReference type="NCBIfam" id="NF002341">
    <property type="entry name" value="PRK01305.1-1"/>
    <property type="match status" value="1"/>
</dbReference>
<organism evidence="7">
    <name type="scientific">Magnetococcus massalia (strain MO-1)</name>
    <dbReference type="NCBI Taxonomy" id="451514"/>
    <lineage>
        <taxon>Bacteria</taxon>
        <taxon>Pseudomonadati</taxon>
        <taxon>Pseudomonadota</taxon>
        <taxon>Magnetococcia</taxon>
        <taxon>Magnetococcales</taxon>
        <taxon>Magnetococcaceae</taxon>
        <taxon>Magnetococcus</taxon>
    </lineage>
</organism>
<evidence type="ECO:0000256" key="4">
    <source>
        <dbReference type="HAMAP-Rule" id="MF_00689"/>
    </source>
</evidence>
<dbReference type="PANTHER" id="PTHR21367">
    <property type="entry name" value="ARGININE-TRNA-PROTEIN TRANSFERASE 1"/>
    <property type="match status" value="1"/>
</dbReference>
<evidence type="ECO:0000256" key="1">
    <source>
        <dbReference type="ARBA" id="ARBA00022490"/>
    </source>
</evidence>
<gene>
    <name evidence="7" type="primary">ate</name>
    <name evidence="4" type="synonym">bpt</name>
    <name evidence="7" type="ORF">MAGMO_3513</name>
</gene>
<dbReference type="InterPro" id="IPR017138">
    <property type="entry name" value="Asp_Glu_LeuTrfase"/>
</dbReference>
<evidence type="ECO:0000259" key="5">
    <source>
        <dbReference type="Pfam" id="PF04376"/>
    </source>
</evidence>
<dbReference type="GO" id="GO:0005737">
    <property type="term" value="C:cytoplasm"/>
    <property type="evidence" value="ECO:0007669"/>
    <property type="project" value="UniProtKB-SubCell"/>
</dbReference>
<evidence type="ECO:0000259" key="6">
    <source>
        <dbReference type="Pfam" id="PF04377"/>
    </source>
</evidence>
<dbReference type="Pfam" id="PF04376">
    <property type="entry name" value="ATE_N"/>
    <property type="match status" value="1"/>
</dbReference>
<dbReference type="InterPro" id="IPR007472">
    <property type="entry name" value="N-end_Aminoacyl_Trfase_C"/>
</dbReference>
<evidence type="ECO:0000256" key="3">
    <source>
        <dbReference type="ARBA" id="ARBA00023315"/>
    </source>
</evidence>
<keyword evidence="2 4" id="KW-0808">Transferase</keyword>
<dbReference type="GO" id="GO:0008914">
    <property type="term" value="F:leucyl-tRNA--protein transferase activity"/>
    <property type="evidence" value="ECO:0007669"/>
    <property type="project" value="UniProtKB-UniRule"/>
</dbReference>
<name>A0A1S7LNA1_MAGMO</name>
<dbReference type="InterPro" id="IPR030700">
    <property type="entry name" value="N-end_Aminoacyl_Trfase"/>
</dbReference>
<evidence type="ECO:0000313" key="7">
    <source>
        <dbReference type="EMBL" id="CRH07649.1"/>
    </source>
</evidence>
<reference evidence="7" key="1">
    <citation type="submission" date="2015-04" db="EMBL/GenBank/DDBJ databases">
        <authorList>
            <person name="Syromyatnikov M.Y."/>
            <person name="Popov V.N."/>
        </authorList>
    </citation>
    <scope>NUCLEOTIDE SEQUENCE</scope>
    <source>
        <strain evidence="7">MO-1</strain>
    </source>
</reference>
<comment type="catalytic activity">
    <reaction evidence="4">
        <text>N-terminal L-aspartyl-[protein] + L-leucyl-tRNA(Leu) = N-terminal L-leucyl-L-aspartyl-[protein] + tRNA(Leu) + H(+)</text>
        <dbReference type="Rhea" id="RHEA:50420"/>
        <dbReference type="Rhea" id="RHEA-COMP:9613"/>
        <dbReference type="Rhea" id="RHEA-COMP:9622"/>
        <dbReference type="Rhea" id="RHEA-COMP:12669"/>
        <dbReference type="Rhea" id="RHEA-COMP:12674"/>
        <dbReference type="ChEBI" id="CHEBI:15378"/>
        <dbReference type="ChEBI" id="CHEBI:64720"/>
        <dbReference type="ChEBI" id="CHEBI:78442"/>
        <dbReference type="ChEBI" id="CHEBI:78494"/>
        <dbReference type="ChEBI" id="CHEBI:133042"/>
        <dbReference type="EC" id="2.3.2.29"/>
    </reaction>
</comment>
<keyword evidence="1 4" id="KW-0963">Cytoplasm</keyword>
<dbReference type="SUPFAM" id="SSF55729">
    <property type="entry name" value="Acyl-CoA N-acyltransferases (Nat)"/>
    <property type="match status" value="1"/>
</dbReference>
<keyword evidence="3 4" id="KW-0012">Acyltransferase</keyword>
<dbReference type="HAMAP" id="MF_00689">
    <property type="entry name" value="Bpt"/>
    <property type="match status" value="1"/>
</dbReference>
<dbReference type="InterPro" id="IPR007471">
    <property type="entry name" value="N-end_Aminoacyl_Trfase_N"/>
</dbReference>
<comment type="catalytic activity">
    <reaction evidence="4">
        <text>N-terminal L-glutamyl-[protein] + L-leucyl-tRNA(Leu) = N-terminal L-leucyl-L-glutamyl-[protein] + tRNA(Leu) + H(+)</text>
        <dbReference type="Rhea" id="RHEA:50412"/>
        <dbReference type="Rhea" id="RHEA-COMP:9613"/>
        <dbReference type="Rhea" id="RHEA-COMP:9622"/>
        <dbReference type="Rhea" id="RHEA-COMP:12664"/>
        <dbReference type="Rhea" id="RHEA-COMP:12668"/>
        <dbReference type="ChEBI" id="CHEBI:15378"/>
        <dbReference type="ChEBI" id="CHEBI:64721"/>
        <dbReference type="ChEBI" id="CHEBI:78442"/>
        <dbReference type="ChEBI" id="CHEBI:78494"/>
        <dbReference type="ChEBI" id="CHEBI:133041"/>
        <dbReference type="EC" id="2.3.2.29"/>
    </reaction>
</comment>
<dbReference type="PANTHER" id="PTHR21367:SF1">
    <property type="entry name" value="ARGINYL-TRNA--PROTEIN TRANSFERASE 1"/>
    <property type="match status" value="1"/>
</dbReference>
<dbReference type="EC" id="2.3.2.29" evidence="4"/>
<dbReference type="NCBIfam" id="NF002346">
    <property type="entry name" value="PRK01305.2-3"/>
    <property type="match status" value="1"/>
</dbReference>
<evidence type="ECO:0000256" key="2">
    <source>
        <dbReference type="ARBA" id="ARBA00022679"/>
    </source>
</evidence>
<sequence>MSELSRIDATAQRLDLLLTPPHACSYLADHEAAILFVEPSLPMSSELYEHLMERGFRRSSEHVYRPYCGHCDACVSVRIPVTKFEMSRSLRRVWKRNSDLEIIERAPCDDSEWFELYGRYLTSRHSGGPMDDPQPDQFLEFLNANWSDTRFVEFRKGGKLLMVAVLDDQPKSISAVYTFYDPDENARSLGTHAILWQIEEAKAKGREWVYLGYWIKQSPKMAYKTRFTPLEAYRNRRWRELTPEER</sequence>
<feature type="domain" description="N-end rule aminoacyl transferase C-terminal" evidence="6">
    <location>
        <begin position="112"/>
        <end position="233"/>
    </location>
</feature>
<dbReference type="Pfam" id="PF04377">
    <property type="entry name" value="ATE_C"/>
    <property type="match status" value="1"/>
</dbReference>
<comment type="function">
    <text evidence="4">Functions in the N-end rule pathway of protein degradation where it conjugates Leu from its aminoacyl-tRNA to the N-termini of proteins containing an N-terminal aspartate or glutamate.</text>
</comment>
<comment type="subcellular location">
    <subcellularLocation>
        <location evidence="4">Cytoplasm</location>
    </subcellularLocation>
</comment>
<proteinExistence type="inferred from homology"/>
<dbReference type="AlphaFoldDB" id="A0A1S7LNA1"/>
<dbReference type="PIRSF" id="PIRSF037208">
    <property type="entry name" value="ATE_pro_prd"/>
    <property type="match status" value="1"/>
</dbReference>
<dbReference type="NCBIfam" id="NF002342">
    <property type="entry name" value="PRK01305.1-3"/>
    <property type="match status" value="1"/>
</dbReference>
<dbReference type="InterPro" id="IPR016181">
    <property type="entry name" value="Acyl_CoA_acyltransferase"/>
</dbReference>
<dbReference type="GO" id="GO:0071596">
    <property type="term" value="P:ubiquitin-dependent protein catabolic process via the N-end rule pathway"/>
    <property type="evidence" value="ECO:0007669"/>
    <property type="project" value="InterPro"/>
</dbReference>
<dbReference type="EMBL" id="LO017727">
    <property type="protein sequence ID" value="CRH07649.1"/>
    <property type="molecule type" value="Genomic_DNA"/>
</dbReference>
<accession>A0A1S7LNA1</accession>
<dbReference type="GO" id="GO:0004057">
    <property type="term" value="F:arginyl-tRNA--protein transferase activity"/>
    <property type="evidence" value="ECO:0007669"/>
    <property type="project" value="InterPro"/>
</dbReference>
<comment type="similarity">
    <text evidence="4">Belongs to the R-transferase family. Bpt subfamily.</text>
</comment>